<reference evidence="1 2" key="1">
    <citation type="submission" date="2016-06" db="EMBL/GenBank/DDBJ databases">
        <authorList>
            <person name="Kjaerup R.B."/>
            <person name="Dalgaard T.S."/>
            <person name="Juul-Madsen H.R."/>
        </authorList>
    </citation>
    <scope>NUCLEOTIDE SEQUENCE [LARGE SCALE GENOMIC DNA]</scope>
    <source>
        <strain evidence="1">2</strain>
    </source>
</reference>
<accession>A0A1A8XFG1</accession>
<sequence>MYNLLNKYNNLKNACQLLNGGLRDDGFFGLASSTCTVRNSIDSNQAPVLRVTKGGSPGSAGEALGVWHSRACPS</sequence>
<proteinExistence type="predicted"/>
<name>A0A1A8XFG1_9RHOO</name>
<dbReference type="EMBL" id="FLQY01000009">
    <property type="protein sequence ID" value="SBT03451.1"/>
    <property type="molecule type" value="Genomic_DNA"/>
</dbReference>
<keyword evidence="2" id="KW-1185">Reference proteome</keyword>
<evidence type="ECO:0000313" key="2">
    <source>
        <dbReference type="Proteomes" id="UP000199600"/>
    </source>
</evidence>
<protein>
    <submittedName>
        <fullName evidence="1">Uncharacterized protein</fullName>
    </submittedName>
</protein>
<dbReference type="AlphaFoldDB" id="A0A1A8XFG1"/>
<dbReference type="Proteomes" id="UP000199600">
    <property type="component" value="Unassembled WGS sequence"/>
</dbReference>
<evidence type="ECO:0000313" key="1">
    <source>
        <dbReference type="EMBL" id="SBT03451.1"/>
    </source>
</evidence>
<gene>
    <name evidence="1" type="ORF">PROAA_1060019</name>
</gene>
<organism evidence="1 2">
    <name type="scientific">Candidatus Propionivibrio aalborgensis</name>
    <dbReference type="NCBI Taxonomy" id="1860101"/>
    <lineage>
        <taxon>Bacteria</taxon>
        <taxon>Pseudomonadati</taxon>
        <taxon>Pseudomonadota</taxon>
        <taxon>Betaproteobacteria</taxon>
        <taxon>Rhodocyclales</taxon>
        <taxon>Rhodocyclaceae</taxon>
        <taxon>Propionivibrio</taxon>
    </lineage>
</organism>